<feature type="non-terminal residue" evidence="2">
    <location>
        <position position="1"/>
    </location>
</feature>
<comment type="caution">
    <text evidence="2">The sequence shown here is derived from an EMBL/GenBank/DDBJ whole genome shotgun (WGS) entry which is preliminary data.</text>
</comment>
<dbReference type="OrthoDB" id="1716327at2759"/>
<protein>
    <submittedName>
        <fullName evidence="2">Uncharacterized protein</fullName>
    </submittedName>
</protein>
<name>A0A225VNG7_9STRA</name>
<evidence type="ECO:0000256" key="1">
    <source>
        <dbReference type="SAM" id="MobiDB-lite"/>
    </source>
</evidence>
<keyword evidence="3" id="KW-1185">Reference proteome</keyword>
<feature type="compositionally biased region" description="Basic and acidic residues" evidence="1">
    <location>
        <begin position="302"/>
        <end position="320"/>
    </location>
</feature>
<sequence>LSSEEAESLIHSLAGIPGGRPLIQAILETFLANSNDSQPPVANPPPIPDQGGNGSRNSNPPRRHPSDGMAERYDNEELIAYTKVIINSQVKLTKLHTKGDYKAWRSEVPLYFDSRMLRDITYGPERYDEQEGLHEIRDNMNAAAMLYERITQHFEADDGINPDYLLLELVTRKLQPNEAVTNYVDDIARKVTQLHQANSEFTEWQHASLLLSNCVGKFQDLAHEHGDWINNNDRKSLTLAEELQRLRAAEHQRAQLRVQTRQTALQGVQVANINVGQGQGQGYGRGLHGGRKRSQKQRKRSKDVADRKQHSACENGHGEGHWYSECTEKTGIPLRADLAAKLAQRKKMKSQQTKQPVSLVNSVRRVEVVGSGQHGLSVGLCQPSSSADPLISRVMTTKELHLLSSLLRRR</sequence>
<feature type="compositionally biased region" description="Gly residues" evidence="1">
    <location>
        <begin position="277"/>
        <end position="287"/>
    </location>
</feature>
<gene>
    <name evidence="2" type="ORF">PHMEG_00021452</name>
</gene>
<feature type="compositionally biased region" description="Basic residues" evidence="1">
    <location>
        <begin position="288"/>
        <end position="301"/>
    </location>
</feature>
<accession>A0A225VNG7</accession>
<feature type="region of interest" description="Disordered" evidence="1">
    <location>
        <begin position="277"/>
        <end position="320"/>
    </location>
</feature>
<dbReference type="AlphaFoldDB" id="A0A225VNG7"/>
<proteinExistence type="predicted"/>
<reference evidence="3" key="1">
    <citation type="submission" date="2017-03" db="EMBL/GenBank/DDBJ databases">
        <title>Phytopthora megakarya and P. palmivora, two closely related causual agents of cacao black pod achieved similar genome size and gene model numbers by different mechanisms.</title>
        <authorList>
            <person name="Ali S."/>
            <person name="Shao J."/>
            <person name="Larry D.J."/>
            <person name="Kronmiller B."/>
            <person name="Shen D."/>
            <person name="Strem M.D."/>
            <person name="Melnick R.L."/>
            <person name="Guiltinan M.J."/>
            <person name="Tyler B.M."/>
            <person name="Meinhardt L.W."/>
            <person name="Bailey B.A."/>
        </authorList>
    </citation>
    <scope>NUCLEOTIDE SEQUENCE [LARGE SCALE GENOMIC DNA]</scope>
    <source>
        <strain evidence="3">zdho120</strain>
    </source>
</reference>
<evidence type="ECO:0000313" key="3">
    <source>
        <dbReference type="Proteomes" id="UP000198211"/>
    </source>
</evidence>
<organism evidence="2 3">
    <name type="scientific">Phytophthora megakarya</name>
    <dbReference type="NCBI Taxonomy" id="4795"/>
    <lineage>
        <taxon>Eukaryota</taxon>
        <taxon>Sar</taxon>
        <taxon>Stramenopiles</taxon>
        <taxon>Oomycota</taxon>
        <taxon>Peronosporomycetes</taxon>
        <taxon>Peronosporales</taxon>
        <taxon>Peronosporaceae</taxon>
        <taxon>Phytophthora</taxon>
    </lineage>
</organism>
<feature type="region of interest" description="Disordered" evidence="1">
    <location>
        <begin position="34"/>
        <end position="69"/>
    </location>
</feature>
<dbReference type="EMBL" id="NBNE01004018">
    <property type="protein sequence ID" value="OWZ06307.1"/>
    <property type="molecule type" value="Genomic_DNA"/>
</dbReference>
<dbReference type="Proteomes" id="UP000198211">
    <property type="component" value="Unassembled WGS sequence"/>
</dbReference>
<evidence type="ECO:0000313" key="2">
    <source>
        <dbReference type="EMBL" id="OWZ06307.1"/>
    </source>
</evidence>